<dbReference type="InterPro" id="IPR009100">
    <property type="entry name" value="AcylCoA_DH/oxidase_NM_dom_sf"/>
</dbReference>
<dbReference type="InterPro" id="IPR037069">
    <property type="entry name" value="AcylCoA_DH/ox_N_sf"/>
</dbReference>
<dbReference type="InterPro" id="IPR036250">
    <property type="entry name" value="AcylCo_DH-like_C"/>
</dbReference>
<dbReference type="SUPFAM" id="SSF47203">
    <property type="entry name" value="Acyl-CoA dehydrogenase C-terminal domain-like"/>
    <property type="match status" value="1"/>
</dbReference>
<protein>
    <submittedName>
        <fullName evidence="7">Acyl-CoA dehydrogenase family protein</fullName>
    </submittedName>
</protein>
<dbReference type="Pfam" id="PF02771">
    <property type="entry name" value="Acyl-CoA_dh_N"/>
    <property type="match status" value="1"/>
</dbReference>
<keyword evidence="8" id="KW-1185">Reference proteome</keyword>
<name>A0ABW0ZPX7_9ACTN</name>
<evidence type="ECO:0000256" key="4">
    <source>
        <dbReference type="ARBA" id="ARBA00022827"/>
    </source>
</evidence>
<dbReference type="InterPro" id="IPR013786">
    <property type="entry name" value="AcylCoA_DH/ox_N"/>
</dbReference>
<comment type="caution">
    <text evidence="7">The sequence shown here is derived from an EMBL/GenBank/DDBJ whole genome shotgun (WGS) entry which is preliminary data.</text>
</comment>
<comment type="cofactor">
    <cofactor evidence="1">
        <name>FAD</name>
        <dbReference type="ChEBI" id="CHEBI:57692"/>
    </cofactor>
</comment>
<dbReference type="Gene3D" id="1.20.140.10">
    <property type="entry name" value="Butyryl-CoA Dehydrogenase, subunit A, domain 3"/>
    <property type="match status" value="1"/>
</dbReference>
<dbReference type="PANTHER" id="PTHR43884">
    <property type="entry name" value="ACYL-COA DEHYDROGENASE"/>
    <property type="match status" value="1"/>
</dbReference>
<feature type="domain" description="Acyl-CoA dehydrogenase/oxidase N-terminal" evidence="6">
    <location>
        <begin position="15"/>
        <end position="75"/>
    </location>
</feature>
<dbReference type="Gene3D" id="1.10.540.10">
    <property type="entry name" value="Acyl-CoA dehydrogenase/oxidase, N-terminal domain"/>
    <property type="match status" value="1"/>
</dbReference>
<evidence type="ECO:0000259" key="6">
    <source>
        <dbReference type="Pfam" id="PF02771"/>
    </source>
</evidence>
<dbReference type="InterPro" id="IPR009075">
    <property type="entry name" value="AcylCo_DH/oxidase_C"/>
</dbReference>
<keyword evidence="4" id="KW-0274">FAD</keyword>
<dbReference type="Pfam" id="PF00441">
    <property type="entry name" value="Acyl-CoA_dh_1"/>
    <property type="match status" value="1"/>
</dbReference>
<accession>A0ABW0ZPX7</accession>
<sequence length="314" mass="32948">MQDIAKDSPSAFGQEPPAAWPRLVELGLTAISVAEDAGGSGGTFLDEVVLCEQAALRGLDLPLPTNLVASWVLGHGDQAVTPVTRGLIVDDGFDDGRLVVPWGRWLDEVVLIAADGTVSVAREVNVVTTGEDLAGGPVDTVALGGVVEVGRWAGQRTTARARAGILWSAQVLGAARGVHALARAHVMTREQFGKPLVRIPAVAASVAHMRTGLIQLESVVERAALLAERDAAGGFLEAAAICRTIADEVATDVAARGHQLHGAMGITEEYGLGAYTRRLWSWRDADGGARRWSELVGRAAREGGESAVWDAFTA</sequence>
<evidence type="ECO:0000256" key="3">
    <source>
        <dbReference type="ARBA" id="ARBA00022630"/>
    </source>
</evidence>
<gene>
    <name evidence="7" type="ORF">ACFPZN_06750</name>
</gene>
<comment type="similarity">
    <text evidence="2">Belongs to the acyl-CoA dehydrogenase family.</text>
</comment>
<proteinExistence type="inferred from homology"/>
<dbReference type="Proteomes" id="UP001596074">
    <property type="component" value="Unassembled WGS sequence"/>
</dbReference>
<reference evidence="8" key="1">
    <citation type="journal article" date="2019" name="Int. J. Syst. Evol. Microbiol.">
        <title>The Global Catalogue of Microorganisms (GCM) 10K type strain sequencing project: providing services to taxonomists for standard genome sequencing and annotation.</title>
        <authorList>
            <consortium name="The Broad Institute Genomics Platform"/>
            <consortium name="The Broad Institute Genome Sequencing Center for Infectious Disease"/>
            <person name="Wu L."/>
            <person name="Ma J."/>
        </authorList>
    </citation>
    <scope>NUCLEOTIDE SEQUENCE [LARGE SCALE GENOMIC DNA]</scope>
    <source>
        <strain evidence="8">KCTC 42087</strain>
    </source>
</reference>
<dbReference type="SUPFAM" id="SSF56645">
    <property type="entry name" value="Acyl-CoA dehydrogenase NM domain-like"/>
    <property type="match status" value="1"/>
</dbReference>
<evidence type="ECO:0000259" key="5">
    <source>
        <dbReference type="Pfam" id="PF00441"/>
    </source>
</evidence>
<evidence type="ECO:0000313" key="7">
    <source>
        <dbReference type="EMBL" id="MFC5745300.1"/>
    </source>
</evidence>
<keyword evidence="3" id="KW-0285">Flavoprotein</keyword>
<organism evidence="7 8">
    <name type="scientific">Actinomadura rugatobispora</name>
    <dbReference type="NCBI Taxonomy" id="1994"/>
    <lineage>
        <taxon>Bacteria</taxon>
        <taxon>Bacillati</taxon>
        <taxon>Actinomycetota</taxon>
        <taxon>Actinomycetes</taxon>
        <taxon>Streptosporangiales</taxon>
        <taxon>Thermomonosporaceae</taxon>
        <taxon>Actinomadura</taxon>
    </lineage>
</organism>
<evidence type="ECO:0000256" key="2">
    <source>
        <dbReference type="ARBA" id="ARBA00009347"/>
    </source>
</evidence>
<feature type="domain" description="Acyl-CoA dehydrogenase/oxidase C-terminal" evidence="5">
    <location>
        <begin position="167"/>
        <end position="279"/>
    </location>
</feature>
<dbReference type="PANTHER" id="PTHR43884:SF12">
    <property type="entry name" value="ISOVALERYL-COA DEHYDROGENASE, MITOCHONDRIAL-RELATED"/>
    <property type="match status" value="1"/>
</dbReference>
<evidence type="ECO:0000313" key="8">
    <source>
        <dbReference type="Proteomes" id="UP001596074"/>
    </source>
</evidence>
<evidence type="ECO:0000256" key="1">
    <source>
        <dbReference type="ARBA" id="ARBA00001974"/>
    </source>
</evidence>
<dbReference type="EMBL" id="JBHSON010000007">
    <property type="protein sequence ID" value="MFC5745300.1"/>
    <property type="molecule type" value="Genomic_DNA"/>
</dbReference>